<evidence type="ECO:0000256" key="1">
    <source>
        <dbReference type="PROSITE-ProRule" id="PRU00339"/>
    </source>
</evidence>
<dbReference type="SUPFAM" id="SSF48452">
    <property type="entry name" value="TPR-like"/>
    <property type="match status" value="1"/>
</dbReference>
<evidence type="ECO:0000313" key="3">
    <source>
        <dbReference type="Proteomes" id="UP001232584"/>
    </source>
</evidence>
<name>A0ABU0N2U7_9FIRM</name>
<dbReference type="Gene3D" id="1.25.40.10">
    <property type="entry name" value="Tetratricopeptide repeat domain"/>
    <property type="match status" value="1"/>
</dbReference>
<reference evidence="2 3" key="1">
    <citation type="submission" date="2023-07" db="EMBL/GenBank/DDBJ databases">
        <title>Genomic Encyclopedia of Type Strains, Phase IV (KMG-IV): sequencing the most valuable type-strain genomes for metagenomic binning, comparative biology and taxonomic classification.</title>
        <authorList>
            <person name="Goeker M."/>
        </authorList>
    </citation>
    <scope>NUCLEOTIDE SEQUENCE [LARGE SCALE GENOMIC DNA]</scope>
    <source>
        <strain evidence="2 3">DSM 15049</strain>
    </source>
</reference>
<comment type="caution">
    <text evidence="2">The sequence shown here is derived from an EMBL/GenBank/DDBJ whole genome shotgun (WGS) entry which is preliminary data.</text>
</comment>
<sequence>MHNNPTYNENFNLAKEFISNKEFQKAYDLLLSIVDKSSANWYYLMGVASLNLGYYEQGEDYLQKAKSLDPENKDYEEAILRYNNNYDNYNRRAYNYNRRHNSANGCCCCCCDGCCCGDDFCDVCVKLWCLDSICECFGGDLITCC</sequence>
<keyword evidence="3" id="KW-1185">Reference proteome</keyword>
<gene>
    <name evidence="2" type="ORF">QOZ92_002617</name>
</gene>
<dbReference type="InterPro" id="IPR011990">
    <property type="entry name" value="TPR-like_helical_dom_sf"/>
</dbReference>
<feature type="repeat" description="TPR" evidence="1">
    <location>
        <begin position="39"/>
        <end position="72"/>
    </location>
</feature>
<dbReference type="RefSeq" id="WP_307508575.1">
    <property type="nucleotide sequence ID" value="NZ_BAAACE010000009.1"/>
</dbReference>
<dbReference type="PROSITE" id="PS50005">
    <property type="entry name" value="TPR"/>
    <property type="match status" value="1"/>
</dbReference>
<keyword evidence="1" id="KW-0802">TPR repeat</keyword>
<proteinExistence type="predicted"/>
<accession>A0ABU0N2U7</accession>
<organism evidence="2 3">
    <name type="scientific">Paraclostridium ghonii</name>
    <dbReference type="NCBI Taxonomy" id="29358"/>
    <lineage>
        <taxon>Bacteria</taxon>
        <taxon>Bacillati</taxon>
        <taxon>Bacillota</taxon>
        <taxon>Clostridia</taxon>
        <taxon>Peptostreptococcales</taxon>
        <taxon>Peptostreptococcaceae</taxon>
        <taxon>Paraclostridium</taxon>
    </lineage>
</organism>
<dbReference type="EMBL" id="JAUSWG010000011">
    <property type="protein sequence ID" value="MDQ0557488.1"/>
    <property type="molecule type" value="Genomic_DNA"/>
</dbReference>
<protein>
    <submittedName>
        <fullName evidence="2">Tetratricopeptide (TPR) repeat protein</fullName>
    </submittedName>
</protein>
<dbReference type="InterPro" id="IPR019734">
    <property type="entry name" value="TPR_rpt"/>
</dbReference>
<dbReference type="Proteomes" id="UP001232584">
    <property type="component" value="Unassembled WGS sequence"/>
</dbReference>
<evidence type="ECO:0000313" key="2">
    <source>
        <dbReference type="EMBL" id="MDQ0557488.1"/>
    </source>
</evidence>